<dbReference type="GO" id="GO:0061599">
    <property type="term" value="F:molybdopterin molybdotransferase activity"/>
    <property type="evidence" value="ECO:0007669"/>
    <property type="project" value="TreeGrafter"/>
</dbReference>
<dbReference type="GO" id="GO:0005737">
    <property type="term" value="C:cytoplasm"/>
    <property type="evidence" value="ECO:0007669"/>
    <property type="project" value="TreeGrafter"/>
</dbReference>
<evidence type="ECO:0000256" key="2">
    <source>
        <dbReference type="ARBA" id="ARBA00023150"/>
    </source>
</evidence>
<gene>
    <name evidence="4" type="ORF">ENM60_02765</name>
</gene>
<dbReference type="InterPro" id="IPR005111">
    <property type="entry name" value="MoeA_C_domain_IV"/>
</dbReference>
<dbReference type="InterPro" id="IPR036688">
    <property type="entry name" value="MoeA_C_domain_IV_sf"/>
</dbReference>
<dbReference type="CDD" id="cd00887">
    <property type="entry name" value="MoeA"/>
    <property type="match status" value="1"/>
</dbReference>
<dbReference type="Gene3D" id="3.40.190.10">
    <property type="entry name" value="Periplasmic binding protein-like II"/>
    <property type="match status" value="1"/>
</dbReference>
<proteinExistence type="predicted"/>
<dbReference type="PANTHER" id="PTHR10192">
    <property type="entry name" value="MOLYBDOPTERIN BIOSYNTHESIS PROTEIN"/>
    <property type="match status" value="1"/>
</dbReference>
<dbReference type="InterPro" id="IPR001453">
    <property type="entry name" value="MoaB/Mog_dom"/>
</dbReference>
<dbReference type="Pfam" id="PF00994">
    <property type="entry name" value="MoCF_biosynth"/>
    <property type="match status" value="1"/>
</dbReference>
<dbReference type="PANTHER" id="PTHR10192:SF5">
    <property type="entry name" value="GEPHYRIN"/>
    <property type="match status" value="1"/>
</dbReference>
<dbReference type="Gene3D" id="3.40.980.10">
    <property type="entry name" value="MoaB/Mog-like domain"/>
    <property type="match status" value="1"/>
</dbReference>
<dbReference type="InterPro" id="IPR036135">
    <property type="entry name" value="MoeA_linker/N_sf"/>
</dbReference>
<organism evidence="4">
    <name type="scientific">Thermogladius calderae</name>
    <dbReference type="NCBI Taxonomy" id="1200300"/>
    <lineage>
        <taxon>Archaea</taxon>
        <taxon>Thermoproteota</taxon>
        <taxon>Thermoprotei</taxon>
        <taxon>Desulfurococcales</taxon>
        <taxon>Desulfurococcaceae</taxon>
        <taxon>Thermogladius</taxon>
    </lineage>
</organism>
<dbReference type="InterPro" id="IPR005110">
    <property type="entry name" value="MoeA_linker/N"/>
</dbReference>
<dbReference type="GO" id="GO:0006777">
    <property type="term" value="P:Mo-molybdopterin cofactor biosynthetic process"/>
    <property type="evidence" value="ECO:0007669"/>
    <property type="project" value="UniProtKB-KW"/>
</dbReference>
<dbReference type="NCBIfam" id="NF045515">
    <property type="entry name" value="Glp_gephyrin"/>
    <property type="match status" value="1"/>
</dbReference>
<dbReference type="NCBIfam" id="NF011068">
    <property type="entry name" value="PRK14498.1"/>
    <property type="match status" value="1"/>
</dbReference>
<evidence type="ECO:0000259" key="3">
    <source>
        <dbReference type="SMART" id="SM00852"/>
    </source>
</evidence>
<dbReference type="EMBL" id="DRYK01000035">
    <property type="protein sequence ID" value="HHP67703.1"/>
    <property type="molecule type" value="Genomic_DNA"/>
</dbReference>
<dbReference type="Gene3D" id="2.40.340.10">
    <property type="entry name" value="MoeA, C-terminal, domain IV"/>
    <property type="match status" value="1"/>
</dbReference>
<accession>A0A7J3XYR7</accession>
<dbReference type="SMART" id="SM00852">
    <property type="entry name" value="MoCF_biosynth"/>
    <property type="match status" value="1"/>
</dbReference>
<dbReference type="SUPFAM" id="SSF63882">
    <property type="entry name" value="MoeA N-terminal region -like"/>
    <property type="match status" value="1"/>
</dbReference>
<feature type="domain" description="MoaB/Mog" evidence="3">
    <location>
        <begin position="189"/>
        <end position="328"/>
    </location>
</feature>
<dbReference type="UniPathway" id="UPA00344"/>
<comment type="pathway">
    <text evidence="1">Cofactor biosynthesis; molybdopterin biosynthesis.</text>
</comment>
<dbReference type="Gene3D" id="3.90.105.10">
    <property type="entry name" value="Molybdopterin biosynthesis moea protein, domain 2"/>
    <property type="match status" value="1"/>
</dbReference>
<evidence type="ECO:0000313" key="4">
    <source>
        <dbReference type="EMBL" id="HHP67703.1"/>
    </source>
</evidence>
<dbReference type="AlphaFoldDB" id="A0A7J3XYR7"/>
<dbReference type="Pfam" id="PF12727">
    <property type="entry name" value="PBP_like"/>
    <property type="match status" value="1"/>
</dbReference>
<dbReference type="NCBIfam" id="TIGR00177">
    <property type="entry name" value="molyb_syn"/>
    <property type="match status" value="1"/>
</dbReference>
<dbReference type="SUPFAM" id="SSF53218">
    <property type="entry name" value="Molybdenum cofactor biosynthesis proteins"/>
    <property type="match status" value="1"/>
</dbReference>
<dbReference type="InterPro" id="IPR038987">
    <property type="entry name" value="MoeA-like"/>
</dbReference>
<dbReference type="SUPFAM" id="SSF53850">
    <property type="entry name" value="Periplasmic binding protein-like II"/>
    <property type="match status" value="1"/>
</dbReference>
<dbReference type="SUPFAM" id="SSF63867">
    <property type="entry name" value="MoeA C-terminal domain-like"/>
    <property type="match status" value="1"/>
</dbReference>
<evidence type="ECO:0000256" key="1">
    <source>
        <dbReference type="ARBA" id="ARBA00005046"/>
    </source>
</evidence>
<dbReference type="Pfam" id="PF03453">
    <property type="entry name" value="MoeA_N"/>
    <property type="match status" value="1"/>
</dbReference>
<dbReference type="Pfam" id="PF03454">
    <property type="entry name" value="MoeA_C"/>
    <property type="match status" value="1"/>
</dbReference>
<dbReference type="InterPro" id="IPR024370">
    <property type="entry name" value="PBP_domain"/>
</dbReference>
<sequence length="660" mass="72285">MSRKIFHNLVSLGEALRLIGEYYPLKPLDVERVDLEKALFRVLAEDVYSPADYPPFDRSEVDGYAVRSVDTSWADEVSPVKLTIAGRVEVGEKTGYTVGEGQAVEISTGAMIPRGADSVVMEEYVRRSGSDLLVYRSVYPGENISSTGSDVSIGDLVMQRGVVLTPERIGLLAGLGLRDVLVYKQPRVAVFSTGRELVEPGHPLSPGMIYDVNSFLITSFLNSIGAVARNHGILPDDEEVVFKRLSEALVENDIVITSGGTSAGVRDVVYRVFDKLGEPGVVIHGLKVKPGKPTVIGVARGKLLIGLPGFPLSCYMVLLKIVKPIITRLTGLAEPVERVVEARIPVKIRKSVGFSTFIPVGLVPSREGLVAYPLQASSGSISSLVYSDGFITIGENVELIEENEIVQVDLMRPHVEVEARLVIIGSNDPLLYRIISELGLVNEAKIIPVGSLGGWHAVARGEADIAPTHLLDEETGQYNTPFIQKLGLKGRAVIVKGYRRLIGLVYEKGNPKNIQGIEDFLRPDIRIVNRNKGSGVRGFIDAELKRLGSKLGLSLEEVSKRVNGYFYEVRTHTAVAAAVKQGRADVGVAVGWAASVYGLEFKPLSWEEFDFLIPTDRLQRSEVEKFINALRSREFMEKVVSEFKPYYQIYEATGVLISPP</sequence>
<reference evidence="4" key="1">
    <citation type="journal article" date="2020" name="mSystems">
        <title>Genome- and Community-Level Interaction Insights into Carbon Utilization and Element Cycling Functions of Hydrothermarchaeota in Hydrothermal Sediment.</title>
        <authorList>
            <person name="Zhou Z."/>
            <person name="Liu Y."/>
            <person name="Xu W."/>
            <person name="Pan J."/>
            <person name="Luo Z.H."/>
            <person name="Li M."/>
        </authorList>
    </citation>
    <scope>NUCLEOTIDE SEQUENCE [LARGE SCALE GENOMIC DNA]</scope>
    <source>
        <strain evidence="4">SpSt-110</strain>
    </source>
</reference>
<protein>
    <submittedName>
        <fullName evidence="4">Molybdopterin biosynthesis protein</fullName>
    </submittedName>
</protein>
<comment type="caution">
    <text evidence="4">The sequence shown here is derived from an EMBL/GenBank/DDBJ whole genome shotgun (WGS) entry which is preliminary data.</text>
</comment>
<keyword evidence="2" id="KW-0501">Molybdenum cofactor biosynthesis</keyword>
<name>A0A7J3XYR7_9CREN</name>
<dbReference type="Gene3D" id="2.170.190.11">
    <property type="entry name" value="Molybdopterin biosynthesis moea protein, domain 3"/>
    <property type="match status" value="1"/>
</dbReference>
<dbReference type="InterPro" id="IPR036425">
    <property type="entry name" value="MoaB/Mog-like_dom_sf"/>
</dbReference>